<dbReference type="PANTHER" id="PTHR10814:SF33">
    <property type="entry name" value="TRANSDUCIN-LIKE ENHANCER PROTEIN 7"/>
    <property type="match status" value="1"/>
</dbReference>
<dbReference type="GO" id="GO:0003714">
    <property type="term" value="F:transcription corepressor activity"/>
    <property type="evidence" value="ECO:0007669"/>
    <property type="project" value="TreeGrafter"/>
</dbReference>
<evidence type="ECO:0000313" key="4">
    <source>
        <dbReference type="Proteomes" id="UP000245340"/>
    </source>
</evidence>
<dbReference type="InterPro" id="IPR009146">
    <property type="entry name" value="Groucho_enhance"/>
</dbReference>
<gene>
    <name evidence="5" type="primary">LOC101377915</name>
</gene>
<evidence type="ECO:0000313" key="5">
    <source>
        <dbReference type="RefSeq" id="XP_004393490.1"/>
    </source>
</evidence>
<keyword evidence="4" id="KW-1185">Reference proteome</keyword>
<dbReference type="Pfam" id="PF00400">
    <property type="entry name" value="WD40"/>
    <property type="match status" value="3"/>
</dbReference>
<dbReference type="InterPro" id="IPR036322">
    <property type="entry name" value="WD40_repeat_dom_sf"/>
</dbReference>
<dbReference type="RefSeq" id="XP_004393490.1">
    <property type="nucleotide sequence ID" value="XM_004393433.1"/>
</dbReference>
<dbReference type="PROSITE" id="PS50082">
    <property type="entry name" value="WD_REPEATS_2"/>
    <property type="match status" value="1"/>
</dbReference>
<sequence>MALETSAPLQKLFSFSELELTPFQPGLSHWKRPQRASGPALSRSEENVAVRGRPAGPRRRTDHVVPSKSNSSQGSRGSSPGSEPALLGPGSSACRRAAGGPSLPSAPARPATASQARVAPLILQCGPHLLPATEIPPVLSRSPASRKPPRRSAHFLQPATGGDPRLWIPAALGHRARRTEPGDGLLRLPHSPAALGRETPWAARPAGLEARNRHWEAAGRILPALIPGGIPGAESWGSRSCVQGGGGALSRALLLLLPPIPDEAVVRQRVPQRCWKVGRLCHGNKVYAVAISGSTHHVYTCGHGYIKVWDESALHACNKAPQAQLDLQDHQNCVLACKLFPDGQRLITGGLSRNLTLWDLAPTPRVRAQLASSGPICYSLALSSNAQICLACFKGFVEIWDLQNQILIRKHEVPEYGSRCVDIAGSKFWTGGEDTRLYSWDLRCYQRLQQHELRQEILSITHDPSEEWVLVGLRTSDIIILHTHRREKVKAVLRKYVNHHNLQFASCGSYFVTALDEAIHCIAAPSLQTLFQVEEPTDILCCDVSSDNQYLVTGSKNSATVYQLLY</sequence>
<reference evidence="5" key="1">
    <citation type="submission" date="2025-08" db="UniProtKB">
        <authorList>
            <consortium name="RefSeq"/>
        </authorList>
    </citation>
    <scope>IDENTIFICATION</scope>
</reference>
<name>A0A9B0LIE0_ODORO</name>
<evidence type="ECO:0000256" key="2">
    <source>
        <dbReference type="PROSITE-ProRule" id="PRU00221"/>
    </source>
</evidence>
<evidence type="ECO:0000256" key="3">
    <source>
        <dbReference type="SAM" id="MobiDB-lite"/>
    </source>
</evidence>
<dbReference type="SUPFAM" id="SSF50978">
    <property type="entry name" value="WD40 repeat-like"/>
    <property type="match status" value="1"/>
</dbReference>
<evidence type="ECO:0000256" key="1">
    <source>
        <dbReference type="ARBA" id="ARBA00005969"/>
    </source>
</evidence>
<feature type="region of interest" description="Disordered" evidence="3">
    <location>
        <begin position="24"/>
        <end position="112"/>
    </location>
</feature>
<dbReference type="PANTHER" id="PTHR10814">
    <property type="entry name" value="TRANSDUCIN-LIKE ENHANCER PROTEIN"/>
    <property type="match status" value="1"/>
</dbReference>
<dbReference type="SMART" id="SM00320">
    <property type="entry name" value="WD40"/>
    <property type="match status" value="5"/>
</dbReference>
<dbReference type="InterPro" id="IPR015943">
    <property type="entry name" value="WD40/YVTN_repeat-like_dom_sf"/>
</dbReference>
<dbReference type="Proteomes" id="UP000245340">
    <property type="component" value="Unplaced"/>
</dbReference>
<dbReference type="GO" id="GO:0005667">
    <property type="term" value="C:transcription regulator complex"/>
    <property type="evidence" value="ECO:0007669"/>
    <property type="project" value="TreeGrafter"/>
</dbReference>
<feature type="repeat" description="WD" evidence="2">
    <location>
        <begin position="327"/>
        <end position="368"/>
    </location>
</feature>
<keyword evidence="2" id="KW-0853">WD repeat</keyword>
<feature type="region of interest" description="Disordered" evidence="3">
    <location>
        <begin position="132"/>
        <end position="160"/>
    </location>
</feature>
<dbReference type="PRINTS" id="PR01850">
    <property type="entry name" value="GROUCHOFAMLY"/>
</dbReference>
<feature type="compositionally biased region" description="Low complexity" evidence="3">
    <location>
        <begin position="96"/>
        <end position="112"/>
    </location>
</feature>
<organism evidence="4 5">
    <name type="scientific">Odobenus rosmarus divergens</name>
    <name type="common">Pacific walrus</name>
    <dbReference type="NCBI Taxonomy" id="9708"/>
    <lineage>
        <taxon>Eukaryota</taxon>
        <taxon>Metazoa</taxon>
        <taxon>Chordata</taxon>
        <taxon>Craniata</taxon>
        <taxon>Vertebrata</taxon>
        <taxon>Euteleostomi</taxon>
        <taxon>Mammalia</taxon>
        <taxon>Eutheria</taxon>
        <taxon>Laurasiatheria</taxon>
        <taxon>Carnivora</taxon>
        <taxon>Caniformia</taxon>
        <taxon>Pinnipedia</taxon>
        <taxon>Odobenidae</taxon>
        <taxon>Odobenus</taxon>
    </lineage>
</organism>
<comment type="similarity">
    <text evidence="1">Belongs to the WD repeat Groucho/TLE family.</text>
</comment>
<proteinExistence type="inferred from homology"/>
<accession>A0A9B0LIE0</accession>
<dbReference type="GO" id="GO:0005634">
    <property type="term" value="C:nucleus"/>
    <property type="evidence" value="ECO:0007669"/>
    <property type="project" value="InterPro"/>
</dbReference>
<dbReference type="PROSITE" id="PS50294">
    <property type="entry name" value="WD_REPEATS_REGION"/>
    <property type="match status" value="1"/>
</dbReference>
<dbReference type="AlphaFoldDB" id="A0A9B0LIE0"/>
<dbReference type="InterPro" id="IPR001680">
    <property type="entry name" value="WD40_rpt"/>
</dbReference>
<feature type="compositionally biased region" description="Low complexity" evidence="3">
    <location>
        <begin position="66"/>
        <end position="84"/>
    </location>
</feature>
<dbReference type="Gene3D" id="2.130.10.10">
    <property type="entry name" value="YVTN repeat-like/Quinoprotein amine dehydrogenase"/>
    <property type="match status" value="1"/>
</dbReference>
<dbReference type="GO" id="GO:0090090">
    <property type="term" value="P:negative regulation of canonical Wnt signaling pathway"/>
    <property type="evidence" value="ECO:0007669"/>
    <property type="project" value="TreeGrafter"/>
</dbReference>
<protein>
    <submittedName>
        <fullName evidence="5">Transducin-like enhancer protein 2-like</fullName>
    </submittedName>
</protein>